<feature type="domain" description="HTH crp-type" evidence="5">
    <location>
        <begin position="135"/>
        <end position="207"/>
    </location>
</feature>
<accession>A0A918KPR0</accession>
<dbReference type="InterPro" id="IPR000595">
    <property type="entry name" value="cNMP-bd_dom"/>
</dbReference>
<dbReference type="InterPro" id="IPR012318">
    <property type="entry name" value="HTH_CRP"/>
</dbReference>
<sequence>MMGPDQDVWYSSISDRTSQKHYAAEEIIALQGEPIDFVGYVLSGKAKAVAYSENGDATWVGHFQAGEFLGHTSLLTNSPVRFEISAETDVNIIRVSVPVMQDLLSTEHGLNATLAKDLAARLDGMTSRLIEAFTLSTKGRICAELSRLSRIIGIMPGNLIIRPSPVFVELAQRVNSTRETVSRTVSELQKKNIVTREPGALVILDPDALRRAIV</sequence>
<dbReference type="AlphaFoldDB" id="A0A918KPR0"/>
<dbReference type="Pfam" id="PF00027">
    <property type="entry name" value="cNMP_binding"/>
    <property type="match status" value="1"/>
</dbReference>
<dbReference type="InterPro" id="IPR018490">
    <property type="entry name" value="cNMP-bd_dom_sf"/>
</dbReference>
<dbReference type="GO" id="GO:0003677">
    <property type="term" value="F:DNA binding"/>
    <property type="evidence" value="ECO:0007669"/>
    <property type="project" value="UniProtKB-KW"/>
</dbReference>
<dbReference type="SMART" id="SM00419">
    <property type="entry name" value="HTH_CRP"/>
    <property type="match status" value="1"/>
</dbReference>
<dbReference type="InterPro" id="IPR014710">
    <property type="entry name" value="RmlC-like_jellyroll"/>
</dbReference>
<proteinExistence type="predicted"/>
<keyword evidence="7" id="KW-1185">Reference proteome</keyword>
<dbReference type="Proteomes" id="UP000600865">
    <property type="component" value="Unassembled WGS sequence"/>
</dbReference>
<dbReference type="EMBL" id="BMYV01000002">
    <property type="protein sequence ID" value="GGX71415.1"/>
    <property type="molecule type" value="Genomic_DNA"/>
</dbReference>
<dbReference type="SUPFAM" id="SSF51206">
    <property type="entry name" value="cAMP-binding domain-like"/>
    <property type="match status" value="1"/>
</dbReference>
<evidence type="ECO:0000256" key="3">
    <source>
        <dbReference type="ARBA" id="ARBA00023163"/>
    </source>
</evidence>
<protein>
    <recommendedName>
        <fullName evidence="8">Crp/Fnr family transcriptional regulator</fullName>
    </recommendedName>
</protein>
<dbReference type="PROSITE" id="PS51063">
    <property type="entry name" value="HTH_CRP_2"/>
    <property type="match status" value="1"/>
</dbReference>
<evidence type="ECO:0000313" key="6">
    <source>
        <dbReference type="EMBL" id="GGX71415.1"/>
    </source>
</evidence>
<keyword evidence="2" id="KW-0238">DNA-binding</keyword>
<evidence type="ECO:0008006" key="8">
    <source>
        <dbReference type="Google" id="ProtNLM"/>
    </source>
</evidence>
<evidence type="ECO:0000256" key="1">
    <source>
        <dbReference type="ARBA" id="ARBA00023015"/>
    </source>
</evidence>
<dbReference type="InterPro" id="IPR050397">
    <property type="entry name" value="Env_Response_Regulators"/>
</dbReference>
<reference evidence="6 7" key="1">
    <citation type="journal article" date="2014" name="Int. J. Syst. Evol. Microbiol.">
        <title>Complete genome sequence of Corynebacterium casei LMG S-19264T (=DSM 44701T), isolated from a smear-ripened cheese.</title>
        <authorList>
            <consortium name="US DOE Joint Genome Institute (JGI-PGF)"/>
            <person name="Walter F."/>
            <person name="Albersmeier A."/>
            <person name="Kalinowski J."/>
            <person name="Ruckert C."/>
        </authorList>
    </citation>
    <scope>NUCLEOTIDE SEQUENCE [LARGE SCALE GENOMIC DNA]</scope>
    <source>
        <strain evidence="6 7">KCTC 23968</strain>
    </source>
</reference>
<comment type="caution">
    <text evidence="6">The sequence shown here is derived from an EMBL/GenBank/DDBJ whole genome shotgun (WGS) entry which is preliminary data.</text>
</comment>
<evidence type="ECO:0000259" key="5">
    <source>
        <dbReference type="PROSITE" id="PS51063"/>
    </source>
</evidence>
<dbReference type="SMART" id="SM00100">
    <property type="entry name" value="cNMP"/>
    <property type="match status" value="1"/>
</dbReference>
<keyword evidence="3" id="KW-0804">Transcription</keyword>
<dbReference type="GO" id="GO:0003700">
    <property type="term" value="F:DNA-binding transcription factor activity"/>
    <property type="evidence" value="ECO:0007669"/>
    <property type="project" value="TreeGrafter"/>
</dbReference>
<dbReference type="RefSeq" id="WP_189585695.1">
    <property type="nucleotide sequence ID" value="NZ_BMYV01000002.1"/>
</dbReference>
<dbReference type="PROSITE" id="PS50042">
    <property type="entry name" value="CNMP_BINDING_3"/>
    <property type="match status" value="1"/>
</dbReference>
<dbReference type="Gene3D" id="2.60.120.10">
    <property type="entry name" value="Jelly Rolls"/>
    <property type="match status" value="1"/>
</dbReference>
<dbReference type="InterPro" id="IPR036390">
    <property type="entry name" value="WH_DNA-bd_sf"/>
</dbReference>
<evidence type="ECO:0000259" key="4">
    <source>
        <dbReference type="PROSITE" id="PS50042"/>
    </source>
</evidence>
<evidence type="ECO:0000313" key="7">
    <source>
        <dbReference type="Proteomes" id="UP000600865"/>
    </source>
</evidence>
<dbReference type="PANTHER" id="PTHR24567:SF26">
    <property type="entry name" value="REGULATORY PROTEIN YEIL"/>
    <property type="match status" value="1"/>
</dbReference>
<dbReference type="Pfam" id="PF13545">
    <property type="entry name" value="HTH_Crp_2"/>
    <property type="match status" value="1"/>
</dbReference>
<gene>
    <name evidence="6" type="ORF">GCM10011309_22020</name>
</gene>
<dbReference type="PANTHER" id="PTHR24567">
    <property type="entry name" value="CRP FAMILY TRANSCRIPTIONAL REGULATORY PROTEIN"/>
    <property type="match status" value="1"/>
</dbReference>
<feature type="domain" description="Cyclic nucleotide-binding" evidence="4">
    <location>
        <begin position="13"/>
        <end position="104"/>
    </location>
</feature>
<name>A0A918KPR0_9PROT</name>
<evidence type="ECO:0000256" key="2">
    <source>
        <dbReference type="ARBA" id="ARBA00023125"/>
    </source>
</evidence>
<organism evidence="6 7">
    <name type="scientific">Litorimonas cladophorae</name>
    <dbReference type="NCBI Taxonomy" id="1220491"/>
    <lineage>
        <taxon>Bacteria</taxon>
        <taxon>Pseudomonadati</taxon>
        <taxon>Pseudomonadota</taxon>
        <taxon>Alphaproteobacteria</taxon>
        <taxon>Maricaulales</taxon>
        <taxon>Robiginitomaculaceae</taxon>
    </lineage>
</organism>
<dbReference type="SUPFAM" id="SSF46785">
    <property type="entry name" value="Winged helix' DNA-binding domain"/>
    <property type="match status" value="1"/>
</dbReference>
<keyword evidence="1" id="KW-0805">Transcription regulation</keyword>
<dbReference type="CDD" id="cd00038">
    <property type="entry name" value="CAP_ED"/>
    <property type="match status" value="1"/>
</dbReference>
<dbReference type="GO" id="GO:0005829">
    <property type="term" value="C:cytosol"/>
    <property type="evidence" value="ECO:0007669"/>
    <property type="project" value="TreeGrafter"/>
</dbReference>